<dbReference type="GO" id="GO:0008146">
    <property type="term" value="F:sulfotransferase activity"/>
    <property type="evidence" value="ECO:0007669"/>
    <property type="project" value="InterPro"/>
</dbReference>
<proteinExistence type="predicted"/>
<dbReference type="InterPro" id="IPR005331">
    <property type="entry name" value="Sulfotransferase"/>
</dbReference>
<comment type="caution">
    <text evidence="1">The sequence shown here is derived from an EMBL/GenBank/DDBJ whole genome shotgun (WGS) entry which is preliminary data.</text>
</comment>
<evidence type="ECO:0000313" key="2">
    <source>
        <dbReference type="Proteomes" id="UP000050465"/>
    </source>
</evidence>
<evidence type="ECO:0000313" key="1">
    <source>
        <dbReference type="EMBL" id="KPQ36071.1"/>
    </source>
</evidence>
<keyword evidence="1" id="KW-0808">Transferase</keyword>
<organism evidence="1 2">
    <name type="scientific">Phormidesmis priestleyi Ana</name>
    <dbReference type="NCBI Taxonomy" id="1666911"/>
    <lineage>
        <taxon>Bacteria</taxon>
        <taxon>Bacillati</taxon>
        <taxon>Cyanobacteriota</taxon>
        <taxon>Cyanophyceae</taxon>
        <taxon>Leptolyngbyales</taxon>
        <taxon>Leptolyngbyaceae</taxon>
        <taxon>Phormidesmis</taxon>
    </lineage>
</organism>
<dbReference type="InterPro" id="IPR027417">
    <property type="entry name" value="P-loop_NTPase"/>
</dbReference>
<dbReference type="GO" id="GO:0016020">
    <property type="term" value="C:membrane"/>
    <property type="evidence" value="ECO:0007669"/>
    <property type="project" value="InterPro"/>
</dbReference>
<dbReference type="PANTHER" id="PTHR32301:SF6">
    <property type="entry name" value="GOLVESIN-RELATED"/>
    <property type="match status" value="1"/>
</dbReference>
<reference evidence="1 2" key="1">
    <citation type="submission" date="2015-09" db="EMBL/GenBank/DDBJ databases">
        <title>Identification and resolution of microdiversity through metagenomic sequencing of parallel consortia.</title>
        <authorList>
            <person name="Nelson W.C."/>
            <person name="Romine M.F."/>
            <person name="Lindemann S.R."/>
        </authorList>
    </citation>
    <scope>NUCLEOTIDE SEQUENCE [LARGE SCALE GENOMIC DNA]</scope>
    <source>
        <strain evidence="1">Ana</strain>
    </source>
</reference>
<gene>
    <name evidence="1" type="ORF">HLUCCA11_07620</name>
</gene>
<dbReference type="Pfam" id="PF03567">
    <property type="entry name" value="Sulfotransfer_2"/>
    <property type="match status" value="1"/>
</dbReference>
<sequence length="246" mass="28212">MDSGKLKSSRDVLLFMHITKTAGGSLKEALKTSQGSDECLFFNVSDMLPVVQEKHKLVFGHFPFGIHHNLSIAPSYACVLRHPVVRTISHYHHLYNNEKGPVGDKIRAGGEDINDFFEKSYHWEFENFFSKIISGEKKLDSIGENPNSEAMYQQSCNNLEKSFKFIGIFEYLDLTVLLLSEKFGISIDKIPKINIGSYKFDKVSISTLQRISELNHYDLILYRDMVNRFLNNFKDSYYNTSITSEA</sequence>
<dbReference type="Proteomes" id="UP000050465">
    <property type="component" value="Unassembled WGS sequence"/>
</dbReference>
<dbReference type="EMBL" id="LJZR01000008">
    <property type="protein sequence ID" value="KPQ36071.1"/>
    <property type="molecule type" value="Genomic_DNA"/>
</dbReference>
<dbReference type="Gene3D" id="3.40.50.300">
    <property type="entry name" value="P-loop containing nucleotide triphosphate hydrolases"/>
    <property type="match status" value="1"/>
</dbReference>
<name>A0A0P7YXV6_9CYAN</name>
<dbReference type="STRING" id="1666911.HLUCCA11_07620"/>
<dbReference type="InterPro" id="IPR053259">
    <property type="entry name" value="Golvesin-related_Golgi"/>
</dbReference>
<protein>
    <submittedName>
        <fullName evidence="1">Sulfotransferase family</fullName>
    </submittedName>
</protein>
<dbReference type="PANTHER" id="PTHR32301">
    <property type="entry name" value="COUNTIN RECEPTOR CNR3-RELATED"/>
    <property type="match status" value="1"/>
</dbReference>
<accession>A0A0P7YXV6</accession>
<dbReference type="AlphaFoldDB" id="A0A0P7YXV6"/>